<sequence>MEGLEFIGEGMELEEFIHEYMTMFTYSMKTICSIEEFLPREKEYLEAEKKRAELLYLYFEDRNKQRPDYRYMSDSVVSAVLEKEHLFLSRDQNIMCAEHFSEIYIHYLRSEGLLRIDRFSEGDFSEIFYSEISRAQRHYEEQDEYIEGYESLRIQNNHFLQERLLKQLASEFDSLYFDYVCRD</sequence>
<organism evidence="1 2">
    <name type="scientific">Enterococcus faecium</name>
    <name type="common">Streptococcus faecium</name>
    <dbReference type="NCBI Taxonomy" id="1352"/>
    <lineage>
        <taxon>Bacteria</taxon>
        <taxon>Bacillati</taxon>
        <taxon>Bacillota</taxon>
        <taxon>Bacilli</taxon>
        <taxon>Lactobacillales</taxon>
        <taxon>Enterococcaceae</taxon>
        <taxon>Enterococcus</taxon>
    </lineage>
</organism>
<comment type="caution">
    <text evidence="1">The sequence shown here is derived from an EMBL/GenBank/DDBJ whole genome shotgun (WGS) entry which is preliminary data.</text>
</comment>
<dbReference type="Proteomes" id="UP000194737">
    <property type="component" value="Unassembled WGS sequence"/>
</dbReference>
<proteinExistence type="predicted"/>
<dbReference type="EMBL" id="NGLB01000005">
    <property type="protein sequence ID" value="OTN93536.1"/>
    <property type="molecule type" value="Genomic_DNA"/>
</dbReference>
<protein>
    <submittedName>
        <fullName evidence="1">Uncharacterized protein</fullName>
    </submittedName>
</protein>
<name>A0AB73NQD3_ENTFC</name>
<evidence type="ECO:0000313" key="2">
    <source>
        <dbReference type="Proteomes" id="UP000194737"/>
    </source>
</evidence>
<gene>
    <name evidence="1" type="ORF">A5804_002906</name>
</gene>
<dbReference type="AlphaFoldDB" id="A0AB73NQD3"/>
<evidence type="ECO:0000313" key="1">
    <source>
        <dbReference type="EMBL" id="OTN93536.1"/>
    </source>
</evidence>
<accession>A0AB73NQD3</accession>
<dbReference type="RefSeq" id="WP_256925747.1">
    <property type="nucleotide sequence ID" value="NZ_NGLB01000005.1"/>
</dbReference>
<reference evidence="1 2" key="1">
    <citation type="submission" date="2017-05" db="EMBL/GenBank/DDBJ databases">
        <title>The Genome Sequence of Enterococcus faecium 6F2_DIV0138.</title>
        <authorList>
            <consortium name="The Broad Institute Genomics Platform"/>
            <consortium name="The Broad Institute Genomic Center for Infectious Diseases"/>
            <person name="Earl A."/>
            <person name="Manson A."/>
            <person name="Schwartman J."/>
            <person name="Gilmore M."/>
            <person name="Abouelleil A."/>
            <person name="Cao P."/>
            <person name="Chapman S."/>
            <person name="Cusick C."/>
            <person name="Shea T."/>
            <person name="Young S."/>
            <person name="Neafsey D."/>
            <person name="Nusbaum C."/>
            <person name="Birren B."/>
        </authorList>
    </citation>
    <scope>NUCLEOTIDE SEQUENCE [LARGE SCALE GENOMIC DNA]</scope>
    <source>
        <strain evidence="1 2">6F2_DIV0138</strain>
    </source>
</reference>